<dbReference type="EMBL" id="UINC01054452">
    <property type="protein sequence ID" value="SVB72178.1"/>
    <property type="molecule type" value="Genomic_DNA"/>
</dbReference>
<organism evidence="2">
    <name type="scientific">marine metagenome</name>
    <dbReference type="NCBI Taxonomy" id="408172"/>
    <lineage>
        <taxon>unclassified sequences</taxon>
        <taxon>metagenomes</taxon>
        <taxon>ecological metagenomes</taxon>
    </lineage>
</organism>
<accession>A0A382GAC5</accession>
<sequence>MELHRITVFIMKSVVFVAQSLIFYRIYLDVYGAEGETRTLTSCDTGT</sequence>
<dbReference type="AlphaFoldDB" id="A0A382GAC5"/>
<protein>
    <submittedName>
        <fullName evidence="2">Uncharacterized protein</fullName>
    </submittedName>
</protein>
<feature type="transmembrane region" description="Helical" evidence="1">
    <location>
        <begin position="6"/>
        <end position="28"/>
    </location>
</feature>
<evidence type="ECO:0000313" key="2">
    <source>
        <dbReference type="EMBL" id="SVB72178.1"/>
    </source>
</evidence>
<keyword evidence="1" id="KW-0472">Membrane</keyword>
<gene>
    <name evidence="2" type="ORF">METZ01_LOCUS225032</name>
</gene>
<keyword evidence="1" id="KW-1133">Transmembrane helix</keyword>
<reference evidence="2" key="1">
    <citation type="submission" date="2018-05" db="EMBL/GenBank/DDBJ databases">
        <authorList>
            <person name="Lanie J.A."/>
            <person name="Ng W.-L."/>
            <person name="Kazmierczak K.M."/>
            <person name="Andrzejewski T.M."/>
            <person name="Davidsen T.M."/>
            <person name="Wayne K.J."/>
            <person name="Tettelin H."/>
            <person name="Glass J.I."/>
            <person name="Rusch D."/>
            <person name="Podicherti R."/>
            <person name="Tsui H.-C.T."/>
            <person name="Winkler M.E."/>
        </authorList>
    </citation>
    <scope>NUCLEOTIDE SEQUENCE</scope>
</reference>
<name>A0A382GAC5_9ZZZZ</name>
<proteinExistence type="predicted"/>
<keyword evidence="1" id="KW-0812">Transmembrane</keyword>
<evidence type="ECO:0000256" key="1">
    <source>
        <dbReference type="SAM" id="Phobius"/>
    </source>
</evidence>